<dbReference type="GO" id="GO:0015086">
    <property type="term" value="F:cadmium ion transmembrane transporter activity"/>
    <property type="evidence" value="ECO:0007669"/>
    <property type="project" value="TreeGrafter"/>
</dbReference>
<evidence type="ECO:0000256" key="3">
    <source>
        <dbReference type="ARBA" id="ARBA00022448"/>
    </source>
</evidence>
<dbReference type="GO" id="GO:0006882">
    <property type="term" value="P:intracellular zinc ion homeostasis"/>
    <property type="evidence" value="ECO:0007669"/>
    <property type="project" value="TreeGrafter"/>
</dbReference>
<feature type="transmembrane region" description="Helical" evidence="8">
    <location>
        <begin position="107"/>
        <end position="124"/>
    </location>
</feature>
<evidence type="ECO:0000256" key="6">
    <source>
        <dbReference type="ARBA" id="ARBA00022989"/>
    </source>
</evidence>
<keyword evidence="4" id="KW-1003">Cell membrane</keyword>
<dbReference type="SUPFAM" id="SSF160240">
    <property type="entry name" value="Cation efflux protein cytoplasmic domain-like"/>
    <property type="match status" value="1"/>
</dbReference>
<name>A0A918F6Y1_9DEIO</name>
<evidence type="ECO:0000256" key="1">
    <source>
        <dbReference type="ARBA" id="ARBA00004651"/>
    </source>
</evidence>
<feature type="transmembrane region" description="Helical" evidence="8">
    <location>
        <begin position="76"/>
        <end position="95"/>
    </location>
</feature>
<dbReference type="PANTHER" id="PTHR43840:SF15">
    <property type="entry name" value="MITOCHONDRIAL METAL TRANSPORTER 1-RELATED"/>
    <property type="match status" value="1"/>
</dbReference>
<dbReference type="SUPFAM" id="SSF161111">
    <property type="entry name" value="Cation efflux protein transmembrane domain-like"/>
    <property type="match status" value="1"/>
</dbReference>
<evidence type="ECO:0000256" key="2">
    <source>
        <dbReference type="ARBA" id="ARBA00008114"/>
    </source>
</evidence>
<feature type="transmembrane region" description="Helical" evidence="8">
    <location>
        <begin position="6"/>
        <end position="27"/>
    </location>
</feature>
<reference evidence="11" key="1">
    <citation type="journal article" date="2014" name="Int. J. Syst. Evol. Microbiol.">
        <title>Complete genome sequence of Corynebacterium casei LMG S-19264T (=DSM 44701T), isolated from a smear-ripened cheese.</title>
        <authorList>
            <consortium name="US DOE Joint Genome Institute (JGI-PGF)"/>
            <person name="Walter F."/>
            <person name="Albersmeier A."/>
            <person name="Kalinowski J."/>
            <person name="Ruckert C."/>
        </authorList>
    </citation>
    <scope>NUCLEOTIDE SEQUENCE</scope>
    <source>
        <strain evidence="11">JCM 31311</strain>
    </source>
</reference>
<dbReference type="GO" id="GO:0015093">
    <property type="term" value="F:ferrous iron transmembrane transporter activity"/>
    <property type="evidence" value="ECO:0007669"/>
    <property type="project" value="TreeGrafter"/>
</dbReference>
<dbReference type="GO" id="GO:0015341">
    <property type="term" value="F:zinc efflux antiporter activity"/>
    <property type="evidence" value="ECO:0007669"/>
    <property type="project" value="TreeGrafter"/>
</dbReference>
<dbReference type="NCBIfam" id="TIGR01297">
    <property type="entry name" value="CDF"/>
    <property type="match status" value="1"/>
</dbReference>
<dbReference type="Gene3D" id="1.20.1510.10">
    <property type="entry name" value="Cation efflux protein transmembrane domain"/>
    <property type="match status" value="1"/>
</dbReference>
<dbReference type="Pfam" id="PF01545">
    <property type="entry name" value="Cation_efflux"/>
    <property type="match status" value="1"/>
</dbReference>
<keyword evidence="5 8" id="KW-0812">Transmembrane</keyword>
<keyword evidence="6 8" id="KW-1133">Transmembrane helix</keyword>
<sequence>MALRSAFLSVLLSVIVVALKGGAYLLTGSVALFSDALESVINVVAAGAALAALWVASRPADAEHPYGHQKAEYFSAMLEGALIVAASLTIMYSAAQALQHPKPLESLGLGVAVSSVATLLNWAYGQYLLRVGKRLQSPALMADGHHLLSDVVTSVGVLIGVGLVKLTGWHALDPIAAVLVALYVLWVGYKLVANSLNSLLDEAASPEVQQQLKTLVSQQAEGALEAHDFRTRYAGSITFIDFHLVVPGTMTVEAAHAICDRLEASIEQQMPGSEVTIHVEPEANAKQHGIIVL</sequence>
<dbReference type="InterPro" id="IPR058533">
    <property type="entry name" value="Cation_efflux_TM"/>
</dbReference>
<keyword evidence="7 8" id="KW-0472">Membrane</keyword>
<evidence type="ECO:0000256" key="5">
    <source>
        <dbReference type="ARBA" id="ARBA00022692"/>
    </source>
</evidence>
<accession>A0A918F6Y1</accession>
<dbReference type="Gene3D" id="3.30.70.1350">
    <property type="entry name" value="Cation efflux protein, cytoplasmic domain"/>
    <property type="match status" value="1"/>
</dbReference>
<evidence type="ECO:0000259" key="10">
    <source>
        <dbReference type="Pfam" id="PF16916"/>
    </source>
</evidence>
<comment type="subcellular location">
    <subcellularLocation>
        <location evidence="1">Cell membrane</location>
        <topology evidence="1">Multi-pass membrane protein</topology>
    </subcellularLocation>
</comment>
<dbReference type="FunFam" id="3.30.70.1350:FF:000002">
    <property type="entry name" value="Ferrous-iron efflux pump FieF"/>
    <property type="match status" value="1"/>
</dbReference>
<dbReference type="RefSeq" id="WP_189090806.1">
    <property type="nucleotide sequence ID" value="NZ_BMQL01000012.1"/>
</dbReference>
<keyword evidence="12" id="KW-1185">Reference proteome</keyword>
<evidence type="ECO:0000256" key="4">
    <source>
        <dbReference type="ARBA" id="ARBA00022475"/>
    </source>
</evidence>
<comment type="caution">
    <text evidence="11">The sequence shown here is derived from an EMBL/GenBank/DDBJ whole genome shotgun (WGS) entry which is preliminary data.</text>
</comment>
<reference evidence="11" key="2">
    <citation type="submission" date="2020-09" db="EMBL/GenBank/DDBJ databases">
        <authorList>
            <person name="Sun Q."/>
            <person name="Ohkuma M."/>
        </authorList>
    </citation>
    <scope>NUCLEOTIDE SEQUENCE</scope>
    <source>
        <strain evidence="11">JCM 31311</strain>
    </source>
</reference>
<dbReference type="InterPro" id="IPR050291">
    <property type="entry name" value="CDF_Transporter"/>
</dbReference>
<dbReference type="Proteomes" id="UP000603865">
    <property type="component" value="Unassembled WGS sequence"/>
</dbReference>
<evidence type="ECO:0000256" key="8">
    <source>
        <dbReference type="SAM" id="Phobius"/>
    </source>
</evidence>
<dbReference type="PANTHER" id="PTHR43840">
    <property type="entry name" value="MITOCHONDRIAL METAL TRANSPORTER 1-RELATED"/>
    <property type="match status" value="1"/>
</dbReference>
<feature type="domain" description="Cation efflux protein transmembrane" evidence="9">
    <location>
        <begin position="7"/>
        <end position="200"/>
    </location>
</feature>
<feature type="transmembrane region" description="Helical" evidence="8">
    <location>
        <begin position="171"/>
        <end position="189"/>
    </location>
</feature>
<dbReference type="InterPro" id="IPR027470">
    <property type="entry name" value="Cation_efflux_CTD"/>
</dbReference>
<evidence type="ECO:0000256" key="7">
    <source>
        <dbReference type="ARBA" id="ARBA00023136"/>
    </source>
</evidence>
<dbReference type="GO" id="GO:0005886">
    <property type="term" value="C:plasma membrane"/>
    <property type="evidence" value="ECO:0007669"/>
    <property type="project" value="UniProtKB-SubCell"/>
</dbReference>
<feature type="transmembrane region" description="Helical" evidence="8">
    <location>
        <begin position="39"/>
        <end position="56"/>
    </location>
</feature>
<evidence type="ECO:0000313" key="11">
    <source>
        <dbReference type="EMBL" id="GGR11002.1"/>
    </source>
</evidence>
<dbReference type="EMBL" id="BMQL01000012">
    <property type="protein sequence ID" value="GGR11002.1"/>
    <property type="molecule type" value="Genomic_DNA"/>
</dbReference>
<organism evidence="11 12">
    <name type="scientific">Deinococcus ruber</name>
    <dbReference type="NCBI Taxonomy" id="1848197"/>
    <lineage>
        <taxon>Bacteria</taxon>
        <taxon>Thermotogati</taxon>
        <taxon>Deinococcota</taxon>
        <taxon>Deinococci</taxon>
        <taxon>Deinococcales</taxon>
        <taxon>Deinococcaceae</taxon>
        <taxon>Deinococcus</taxon>
    </lineage>
</organism>
<gene>
    <name evidence="11" type="ORF">GCM10008957_24730</name>
</gene>
<keyword evidence="3" id="KW-0813">Transport</keyword>
<evidence type="ECO:0000313" key="12">
    <source>
        <dbReference type="Proteomes" id="UP000603865"/>
    </source>
</evidence>
<dbReference type="InterPro" id="IPR036837">
    <property type="entry name" value="Cation_efflux_CTD_sf"/>
</dbReference>
<proteinExistence type="inferred from homology"/>
<dbReference type="InterPro" id="IPR002524">
    <property type="entry name" value="Cation_efflux"/>
</dbReference>
<evidence type="ECO:0000259" key="9">
    <source>
        <dbReference type="Pfam" id="PF01545"/>
    </source>
</evidence>
<comment type="similarity">
    <text evidence="2">Belongs to the cation diffusion facilitator (CDF) transporter (TC 2.A.4) family.</text>
</comment>
<dbReference type="AlphaFoldDB" id="A0A918F6Y1"/>
<feature type="domain" description="Cation efflux protein cytoplasmic" evidence="10">
    <location>
        <begin position="205"/>
        <end position="282"/>
    </location>
</feature>
<protein>
    <submittedName>
        <fullName evidence="11">Cadmium transporter</fullName>
    </submittedName>
</protein>
<dbReference type="Pfam" id="PF16916">
    <property type="entry name" value="ZT_dimer"/>
    <property type="match status" value="1"/>
</dbReference>
<dbReference type="InterPro" id="IPR027469">
    <property type="entry name" value="Cation_efflux_TMD_sf"/>
</dbReference>